<dbReference type="Proteomes" id="UP001218188">
    <property type="component" value="Unassembled WGS sequence"/>
</dbReference>
<gene>
    <name evidence="1" type="ORF">C8F04DRAFT_250491</name>
</gene>
<dbReference type="SUPFAM" id="SSF50998">
    <property type="entry name" value="Quinoprotein alcohol dehydrogenase-like"/>
    <property type="match status" value="1"/>
</dbReference>
<evidence type="ECO:0000313" key="1">
    <source>
        <dbReference type="EMBL" id="KAJ7040269.1"/>
    </source>
</evidence>
<name>A0AAD6XCJ7_9AGAR</name>
<organism evidence="1 2">
    <name type="scientific">Mycena alexandri</name>
    <dbReference type="NCBI Taxonomy" id="1745969"/>
    <lineage>
        <taxon>Eukaryota</taxon>
        <taxon>Fungi</taxon>
        <taxon>Dikarya</taxon>
        <taxon>Basidiomycota</taxon>
        <taxon>Agaricomycotina</taxon>
        <taxon>Agaricomycetes</taxon>
        <taxon>Agaricomycetidae</taxon>
        <taxon>Agaricales</taxon>
        <taxon>Marasmiineae</taxon>
        <taxon>Mycenaceae</taxon>
        <taxon>Mycena</taxon>
    </lineage>
</organism>
<keyword evidence="2" id="KW-1185">Reference proteome</keyword>
<proteinExistence type="predicted"/>
<dbReference type="InterPro" id="IPR011047">
    <property type="entry name" value="Quinoprotein_ADH-like_sf"/>
</dbReference>
<dbReference type="EMBL" id="JARJCM010000022">
    <property type="protein sequence ID" value="KAJ7040269.1"/>
    <property type="molecule type" value="Genomic_DNA"/>
</dbReference>
<accession>A0AAD6XCJ7</accession>
<protein>
    <submittedName>
        <fullName evidence="1">Uncharacterized protein</fullName>
    </submittedName>
</protein>
<reference evidence="1" key="1">
    <citation type="submission" date="2023-03" db="EMBL/GenBank/DDBJ databases">
        <title>Massive genome expansion in bonnet fungi (Mycena s.s.) driven by repeated elements and novel gene families across ecological guilds.</title>
        <authorList>
            <consortium name="Lawrence Berkeley National Laboratory"/>
            <person name="Harder C.B."/>
            <person name="Miyauchi S."/>
            <person name="Viragh M."/>
            <person name="Kuo A."/>
            <person name="Thoen E."/>
            <person name="Andreopoulos B."/>
            <person name="Lu D."/>
            <person name="Skrede I."/>
            <person name="Drula E."/>
            <person name="Henrissat B."/>
            <person name="Morin E."/>
            <person name="Kohler A."/>
            <person name="Barry K."/>
            <person name="LaButti K."/>
            <person name="Morin E."/>
            <person name="Salamov A."/>
            <person name="Lipzen A."/>
            <person name="Mereny Z."/>
            <person name="Hegedus B."/>
            <person name="Baldrian P."/>
            <person name="Stursova M."/>
            <person name="Weitz H."/>
            <person name="Taylor A."/>
            <person name="Grigoriev I.V."/>
            <person name="Nagy L.G."/>
            <person name="Martin F."/>
            <person name="Kauserud H."/>
        </authorList>
    </citation>
    <scope>NUCLEOTIDE SEQUENCE</scope>
    <source>
        <strain evidence="1">CBHHK200</strain>
    </source>
</reference>
<evidence type="ECO:0000313" key="2">
    <source>
        <dbReference type="Proteomes" id="UP001218188"/>
    </source>
</evidence>
<dbReference type="AlphaFoldDB" id="A0AAD6XCJ7"/>
<sequence>MRVAESLERTPVLRLVRWAIRPAEVTGRFRHQSHASSRFTCDRVSLERRHTALASPRWTTTAPFPLLSALHPHYPVFRMHSIALAELPTGPDAEGPPLDFYLSYPYLLVWTDQVDVWQFSDNSDLTHIATLEDHWHVNKPWGPAPIIDHARGMLILPQPIRIGPPRLRIFTLQDGELVRDIELSFGDLVDVDIHYRKADGHILVLLVEDARALPPHGKTSIVEVDVLDDGARFLSLVTLPPHLDEREKGDTPLVLQPIFFGKNGDIIATSTTRWLGRVDLLYWQAKPGEDDRRLTRTLELLPALEDCKAMLPVRHLALDDSTLVLCTHEDAGPAITEQTSVRALDTSSSTVKWTAQPIPGKIKTLHHIPSLDVLVLSAKQDVTNHDEERDWFQICTAVVVLDARTGDRRILHAVDSDAQGSYVVDCFVSSDLDNPVVGLAWKNGDVLTVDLNKFIADGFEREAGGERARTLPLFPADIIAASMGRKEIVAVAGVKKHPPISEGGTEEDIPDWEEEEGKVMLAKW</sequence>
<comment type="caution">
    <text evidence="1">The sequence shown here is derived from an EMBL/GenBank/DDBJ whole genome shotgun (WGS) entry which is preliminary data.</text>
</comment>